<reference evidence="10 11" key="1">
    <citation type="journal article" date="2012" name="J. Bacteriol.">
        <title>Complete Genome Sequence of the BTEX-Degrading Bacterium Pseudoxanthomonas spadix BD-a59.</title>
        <authorList>
            <person name="Lee S.H."/>
            <person name="Jin H.M."/>
            <person name="Lee H.J."/>
            <person name="Kim J.M."/>
            <person name="Jeon C.O."/>
        </authorList>
    </citation>
    <scope>NUCLEOTIDE SEQUENCE [LARGE SCALE GENOMIC DNA]</scope>
    <source>
        <strain evidence="10 11">BD-a59</strain>
    </source>
</reference>
<dbReference type="PROSITE" id="PS50893">
    <property type="entry name" value="ABC_TRANSPORTER_2"/>
    <property type="match status" value="1"/>
</dbReference>
<dbReference type="InterPro" id="IPR036640">
    <property type="entry name" value="ABC1_TM_sf"/>
</dbReference>
<evidence type="ECO:0000256" key="4">
    <source>
        <dbReference type="ARBA" id="ARBA00022840"/>
    </source>
</evidence>
<comment type="subcellular location">
    <subcellularLocation>
        <location evidence="1">Cell membrane</location>
        <topology evidence="1">Multi-pass membrane protein</topology>
    </subcellularLocation>
</comment>
<dbReference type="InterPro" id="IPR017871">
    <property type="entry name" value="ABC_transporter-like_CS"/>
</dbReference>
<protein>
    <submittedName>
        <fullName evidence="10">ABC transporter ATP-binding protein, cytochrome related protein</fullName>
    </submittedName>
</protein>
<organism evidence="10 11">
    <name type="scientific">Pseudoxanthomonas spadix (strain BD-a59)</name>
    <dbReference type="NCBI Taxonomy" id="1045855"/>
    <lineage>
        <taxon>Bacteria</taxon>
        <taxon>Pseudomonadati</taxon>
        <taxon>Pseudomonadota</taxon>
        <taxon>Gammaproteobacteria</taxon>
        <taxon>Lysobacterales</taxon>
        <taxon>Lysobacteraceae</taxon>
        <taxon>Pseudoxanthomonas</taxon>
    </lineage>
</organism>
<evidence type="ECO:0000259" key="8">
    <source>
        <dbReference type="PROSITE" id="PS50893"/>
    </source>
</evidence>
<dbReference type="GO" id="GO:0140359">
    <property type="term" value="F:ABC-type transporter activity"/>
    <property type="evidence" value="ECO:0007669"/>
    <property type="project" value="InterPro"/>
</dbReference>
<dbReference type="InterPro" id="IPR014216">
    <property type="entry name" value="ABC_transptr_CydD"/>
</dbReference>
<keyword evidence="2 7" id="KW-0812">Transmembrane</keyword>
<sequence length="560" mass="59802">MPQPSPDARQQLQALTAPVRGRLRVAGVATVLAGVGLAAQAGLIALAAQRVLVQHLPLDQVLPLLLALCAVGLVRAGLAWSARHCADAAVETLRHQLRLSVVRRLQARGPLWLRHQRAGALAELPGAHVDALDGYVGGFLLARMEVTWVPLVLLVAVFWVDPVVGGILLLTLPLIPVFMALVGWGAQAASERQLDALTRMGAHFADRLRGLGLIRLYGRAQSELEGVRAAADAVREGSLKVLRIAFLSSAVLEFFASMGVAMVALYLGLTYLGMLHIRSAPLDLASGLFCLLLAPEVYAPLRRLAAHYHDRANALAAITRIDAALDQAEQAPREVAPGADAAGTLPPQVCVQVRDLSLRHAGASHPVLEQLSFDLHSGQHIALAGPSGCGKSTLLEALAGWLPADAGQLLRSQHLRIGYAAQRPHLFCGSIADNLRIAAPQASQAQLHAAADAAQVMDFVRQLPQGLDTRIGEGGFGLSGGQARRVALARVLLQDPQLLLLDEPTAFLDAQTEARLLEALLQFARDRTLVIATHSEAVMERLGQVLWLPDGQMRRLRKAA</sequence>
<dbReference type="GO" id="GO:0005524">
    <property type="term" value="F:ATP binding"/>
    <property type="evidence" value="ECO:0007669"/>
    <property type="project" value="UniProtKB-KW"/>
</dbReference>
<accession>G7UUN5</accession>
<dbReference type="OrthoDB" id="6336411at2"/>
<dbReference type="InterPro" id="IPR039421">
    <property type="entry name" value="Type_1_exporter"/>
</dbReference>
<dbReference type="PROSITE" id="PS50929">
    <property type="entry name" value="ABC_TM1F"/>
    <property type="match status" value="1"/>
</dbReference>
<proteinExistence type="predicted"/>
<keyword evidence="11" id="KW-1185">Reference proteome</keyword>
<dbReference type="PANTHER" id="PTHR24221:SF261">
    <property type="entry name" value="GLUTATHIONE_L-CYSTEINE TRANSPORT SYSTEM ATP-BINDING_PERMEASE PROTEIN CYDD"/>
    <property type="match status" value="1"/>
</dbReference>
<evidence type="ECO:0000256" key="5">
    <source>
        <dbReference type="ARBA" id="ARBA00022989"/>
    </source>
</evidence>
<dbReference type="InterPro" id="IPR027417">
    <property type="entry name" value="P-loop_NTPase"/>
</dbReference>
<feature type="transmembrane region" description="Helical" evidence="7">
    <location>
        <begin position="60"/>
        <end position="78"/>
    </location>
</feature>
<feature type="transmembrane region" description="Helical" evidence="7">
    <location>
        <begin position="166"/>
        <end position="186"/>
    </location>
</feature>
<evidence type="ECO:0000256" key="2">
    <source>
        <dbReference type="ARBA" id="ARBA00022692"/>
    </source>
</evidence>
<dbReference type="PROSITE" id="PS00211">
    <property type="entry name" value="ABC_TRANSPORTER_1"/>
    <property type="match status" value="1"/>
</dbReference>
<evidence type="ECO:0000259" key="9">
    <source>
        <dbReference type="PROSITE" id="PS50929"/>
    </source>
</evidence>
<keyword evidence="5 7" id="KW-1133">Transmembrane helix</keyword>
<evidence type="ECO:0000256" key="6">
    <source>
        <dbReference type="ARBA" id="ARBA00023136"/>
    </source>
</evidence>
<dbReference type="SUPFAM" id="SSF90123">
    <property type="entry name" value="ABC transporter transmembrane region"/>
    <property type="match status" value="1"/>
</dbReference>
<dbReference type="GO" id="GO:0016887">
    <property type="term" value="F:ATP hydrolysis activity"/>
    <property type="evidence" value="ECO:0007669"/>
    <property type="project" value="InterPro"/>
</dbReference>
<dbReference type="Gene3D" id="1.20.1560.10">
    <property type="entry name" value="ABC transporter type 1, transmembrane domain"/>
    <property type="match status" value="1"/>
</dbReference>
<dbReference type="HOGENOM" id="CLU_000604_84_9_6"/>
<dbReference type="KEGG" id="psd:DSC_14320"/>
<feature type="transmembrane region" description="Helical" evidence="7">
    <location>
        <begin position="25"/>
        <end position="48"/>
    </location>
</feature>
<feature type="domain" description="ABC transporter" evidence="8">
    <location>
        <begin position="351"/>
        <end position="560"/>
    </location>
</feature>
<dbReference type="GO" id="GO:0042883">
    <property type="term" value="P:cysteine transport"/>
    <property type="evidence" value="ECO:0007669"/>
    <property type="project" value="InterPro"/>
</dbReference>
<feature type="transmembrane region" description="Helical" evidence="7">
    <location>
        <begin position="140"/>
        <end position="160"/>
    </location>
</feature>
<dbReference type="Proteomes" id="UP000005870">
    <property type="component" value="Chromosome"/>
</dbReference>
<feature type="transmembrane region" description="Helical" evidence="7">
    <location>
        <begin position="244"/>
        <end position="272"/>
    </location>
</feature>
<feature type="domain" description="ABC transmembrane type-1" evidence="9">
    <location>
        <begin position="25"/>
        <end position="313"/>
    </location>
</feature>
<dbReference type="AlphaFoldDB" id="G7UUN5"/>
<dbReference type="STRING" id="1045855.DSC_14320"/>
<keyword evidence="3" id="KW-0547">Nucleotide-binding</keyword>
<dbReference type="GO" id="GO:0034040">
    <property type="term" value="F:ATPase-coupled lipid transmembrane transporter activity"/>
    <property type="evidence" value="ECO:0007669"/>
    <property type="project" value="TreeGrafter"/>
</dbReference>
<dbReference type="SMART" id="SM00382">
    <property type="entry name" value="AAA"/>
    <property type="match status" value="1"/>
</dbReference>
<dbReference type="Pfam" id="PF00005">
    <property type="entry name" value="ABC_tran"/>
    <property type="match status" value="1"/>
</dbReference>
<dbReference type="NCBIfam" id="TIGR02857">
    <property type="entry name" value="CydD"/>
    <property type="match status" value="1"/>
</dbReference>
<dbReference type="PANTHER" id="PTHR24221">
    <property type="entry name" value="ATP-BINDING CASSETTE SUB-FAMILY B"/>
    <property type="match status" value="1"/>
</dbReference>
<evidence type="ECO:0000256" key="7">
    <source>
        <dbReference type="SAM" id="Phobius"/>
    </source>
</evidence>
<dbReference type="eggNOG" id="COG4988">
    <property type="taxonomic scope" value="Bacteria"/>
</dbReference>
<keyword evidence="4 10" id="KW-0067">ATP-binding</keyword>
<dbReference type="Pfam" id="PF00664">
    <property type="entry name" value="ABC_membrane"/>
    <property type="match status" value="1"/>
</dbReference>
<dbReference type="InterPro" id="IPR011527">
    <property type="entry name" value="ABC1_TM_dom"/>
</dbReference>
<dbReference type="CDD" id="cd18584">
    <property type="entry name" value="ABC_6TM_AarD_CydD"/>
    <property type="match status" value="1"/>
</dbReference>
<dbReference type="RefSeq" id="WP_014161681.1">
    <property type="nucleotide sequence ID" value="NC_016147.2"/>
</dbReference>
<name>G7UUN5_PSEUP</name>
<dbReference type="GO" id="GO:0005886">
    <property type="term" value="C:plasma membrane"/>
    <property type="evidence" value="ECO:0007669"/>
    <property type="project" value="UniProtKB-SubCell"/>
</dbReference>
<evidence type="ECO:0000313" key="10">
    <source>
        <dbReference type="EMBL" id="AER57508.1"/>
    </source>
</evidence>
<evidence type="ECO:0000256" key="3">
    <source>
        <dbReference type="ARBA" id="ARBA00022741"/>
    </source>
</evidence>
<dbReference type="Gene3D" id="3.40.50.300">
    <property type="entry name" value="P-loop containing nucleotide triphosphate hydrolases"/>
    <property type="match status" value="1"/>
</dbReference>
<dbReference type="InterPro" id="IPR003593">
    <property type="entry name" value="AAA+_ATPase"/>
</dbReference>
<dbReference type="EMBL" id="CP003093">
    <property type="protein sequence ID" value="AER57508.1"/>
    <property type="molecule type" value="Genomic_DNA"/>
</dbReference>
<evidence type="ECO:0000256" key="1">
    <source>
        <dbReference type="ARBA" id="ARBA00004651"/>
    </source>
</evidence>
<evidence type="ECO:0000313" key="11">
    <source>
        <dbReference type="Proteomes" id="UP000005870"/>
    </source>
</evidence>
<dbReference type="InterPro" id="IPR003439">
    <property type="entry name" value="ABC_transporter-like_ATP-bd"/>
</dbReference>
<gene>
    <name evidence="10" type="ordered locus">DSC_14320</name>
</gene>
<keyword evidence="6 7" id="KW-0472">Membrane</keyword>
<dbReference type="SUPFAM" id="SSF52540">
    <property type="entry name" value="P-loop containing nucleoside triphosphate hydrolases"/>
    <property type="match status" value="1"/>
</dbReference>